<dbReference type="Proteomes" id="UP001056120">
    <property type="component" value="Linkage Group LG11"/>
</dbReference>
<proteinExistence type="predicted"/>
<evidence type="ECO:0000313" key="2">
    <source>
        <dbReference type="Proteomes" id="UP001056120"/>
    </source>
</evidence>
<organism evidence="1 2">
    <name type="scientific">Smallanthus sonchifolius</name>
    <dbReference type="NCBI Taxonomy" id="185202"/>
    <lineage>
        <taxon>Eukaryota</taxon>
        <taxon>Viridiplantae</taxon>
        <taxon>Streptophyta</taxon>
        <taxon>Embryophyta</taxon>
        <taxon>Tracheophyta</taxon>
        <taxon>Spermatophyta</taxon>
        <taxon>Magnoliopsida</taxon>
        <taxon>eudicotyledons</taxon>
        <taxon>Gunneridae</taxon>
        <taxon>Pentapetalae</taxon>
        <taxon>asterids</taxon>
        <taxon>campanulids</taxon>
        <taxon>Asterales</taxon>
        <taxon>Asteraceae</taxon>
        <taxon>Asteroideae</taxon>
        <taxon>Heliantheae alliance</taxon>
        <taxon>Millerieae</taxon>
        <taxon>Smallanthus</taxon>
    </lineage>
</organism>
<dbReference type="EMBL" id="CM042028">
    <property type="protein sequence ID" value="KAI3799938.1"/>
    <property type="molecule type" value="Genomic_DNA"/>
</dbReference>
<comment type="caution">
    <text evidence="1">The sequence shown here is derived from an EMBL/GenBank/DDBJ whole genome shotgun (WGS) entry which is preliminary data.</text>
</comment>
<reference evidence="2" key="1">
    <citation type="journal article" date="2022" name="Mol. Ecol. Resour.">
        <title>The genomes of chicory, endive, great burdock and yacon provide insights into Asteraceae palaeo-polyploidization history and plant inulin production.</title>
        <authorList>
            <person name="Fan W."/>
            <person name="Wang S."/>
            <person name="Wang H."/>
            <person name="Wang A."/>
            <person name="Jiang F."/>
            <person name="Liu H."/>
            <person name="Zhao H."/>
            <person name="Xu D."/>
            <person name="Zhang Y."/>
        </authorList>
    </citation>
    <scope>NUCLEOTIDE SEQUENCE [LARGE SCALE GENOMIC DNA]</scope>
    <source>
        <strain evidence="2">cv. Yunnan</strain>
    </source>
</reference>
<gene>
    <name evidence="1" type="ORF">L1987_35244</name>
</gene>
<name>A0ACB9HX91_9ASTR</name>
<accession>A0ACB9HX91</accession>
<protein>
    <submittedName>
        <fullName evidence="1">Uncharacterized protein</fullName>
    </submittedName>
</protein>
<evidence type="ECO:0000313" key="1">
    <source>
        <dbReference type="EMBL" id="KAI3799938.1"/>
    </source>
</evidence>
<keyword evidence="2" id="KW-1185">Reference proteome</keyword>
<reference evidence="1 2" key="2">
    <citation type="journal article" date="2022" name="Mol. Ecol. Resour.">
        <title>The genomes of chicory, endive, great burdock and yacon provide insights into Asteraceae paleo-polyploidization history and plant inulin production.</title>
        <authorList>
            <person name="Fan W."/>
            <person name="Wang S."/>
            <person name="Wang H."/>
            <person name="Wang A."/>
            <person name="Jiang F."/>
            <person name="Liu H."/>
            <person name="Zhao H."/>
            <person name="Xu D."/>
            <person name="Zhang Y."/>
        </authorList>
    </citation>
    <scope>NUCLEOTIDE SEQUENCE [LARGE SCALE GENOMIC DNA]</scope>
    <source>
        <strain evidence="2">cv. Yunnan</strain>
        <tissue evidence="1">Leaves</tissue>
    </source>
</reference>
<sequence>MVEEDEAKFNCTFGKNPRAYFTIEWWNWNKLFLHGKVERAMKNIASNIVQQSSIFFIFQPKGVDLKYKEESQQLCESLYAENAIAYDEHREIDHHALFQIESVVENIKESSTELIKLQVEILSSLKDTNKK</sequence>